<evidence type="ECO:0000313" key="4">
    <source>
        <dbReference type="Proteomes" id="UP001162131"/>
    </source>
</evidence>
<dbReference type="Proteomes" id="UP001162131">
    <property type="component" value="Unassembled WGS sequence"/>
</dbReference>
<accession>A0AAU9ISP9</accession>
<feature type="region of interest" description="Disordered" evidence="2">
    <location>
        <begin position="779"/>
        <end position="805"/>
    </location>
</feature>
<gene>
    <name evidence="3" type="ORF">BSTOLATCC_MIC16864</name>
</gene>
<dbReference type="EMBL" id="CAJZBQ010000016">
    <property type="protein sequence ID" value="CAG9316762.1"/>
    <property type="molecule type" value="Genomic_DNA"/>
</dbReference>
<feature type="region of interest" description="Disordered" evidence="2">
    <location>
        <begin position="696"/>
        <end position="761"/>
    </location>
</feature>
<evidence type="ECO:0000256" key="1">
    <source>
        <dbReference type="SAM" id="Coils"/>
    </source>
</evidence>
<evidence type="ECO:0000256" key="2">
    <source>
        <dbReference type="SAM" id="MobiDB-lite"/>
    </source>
</evidence>
<keyword evidence="1" id="KW-0175">Coiled coil</keyword>
<evidence type="ECO:0000313" key="3">
    <source>
        <dbReference type="EMBL" id="CAG9316762.1"/>
    </source>
</evidence>
<feature type="compositionally biased region" description="Basic and acidic residues" evidence="2">
    <location>
        <begin position="698"/>
        <end position="710"/>
    </location>
</feature>
<proteinExistence type="predicted"/>
<keyword evidence="4" id="KW-1185">Reference proteome</keyword>
<reference evidence="3" key="1">
    <citation type="submission" date="2021-09" db="EMBL/GenBank/DDBJ databases">
        <authorList>
            <consortium name="AG Swart"/>
            <person name="Singh M."/>
            <person name="Singh A."/>
            <person name="Seah K."/>
            <person name="Emmerich C."/>
        </authorList>
    </citation>
    <scope>NUCLEOTIDE SEQUENCE</scope>
    <source>
        <strain evidence="3">ATCC30299</strain>
    </source>
</reference>
<protein>
    <submittedName>
        <fullName evidence="3">Uncharacterized protein</fullName>
    </submittedName>
</protein>
<feature type="compositionally biased region" description="Basic residues" evidence="2">
    <location>
        <begin position="736"/>
        <end position="746"/>
    </location>
</feature>
<comment type="caution">
    <text evidence="3">The sequence shown here is derived from an EMBL/GenBank/DDBJ whole genome shotgun (WGS) entry which is preliminary data.</text>
</comment>
<feature type="coiled-coil region" evidence="1">
    <location>
        <begin position="257"/>
        <end position="298"/>
    </location>
</feature>
<sequence length="805" mass="93140">MNNLTYFRPDALFSQSEKSRKSSSETKRDTRIQSIKEKLEDGFSISQKYITEAPIELSEIPKLKSEYNFLSFQNSQKIEILSRLKTEISLVKSYRKSNDLKQSCTPDSRASLHHYQQSLATGFKLSIDEQEELISKMNTELQNIYSKIEEENHITEQLEYMKANGKQVYIKIHNKVEDIREVFSHLKRYEKDVIDSHVQADNQLIFAVHEVQSCKNESGKERSLRNEKLTNLKKKEVKLKHSVSSLTQRVSEKFANVEEVMENKNNYDSEMTTALKEYINLKEMNENFKNQLRFYTEEFNKIKDIVKQSNCLNADPQIVDSYTPQEIAGALTRMVNIESQLQRRFEDLTKVHINLRDKCDEITMQLKQIKAEIQDSNSMGKIKERAISLTKREAITTNELLTSIDLIGEDTARSELIEDYEKFEVYAVKFIVTAFSQIWDKMEYIAAKCPQDEVMSIYLARSKKTYKELQEDMAPRSFSNKRSLTHIHRSNTRRMNTSKSPAASPISKVRMDFGTETPHNPQKTYTKQDIIDAFMQKFQATQDKAENFANEILRSYIFQYFIEKSDIKATIENFSGDTEMYYEELLNLLYPEASNNLRNKFATSLDSLSSALSVALKVSREIKAEYDKVDVETLQKKKAIHSVLSLAKLKSGSQANFSSIDQLLKNVIQFKLKEHSRKKNDRLELQEESENFLKKLRSKVDKTPDIKSDSETGSSTAEQPTRRETPVDDTALLSTRSKKQISKHTKNASSMPNLPKIEEKTEAYRNFKDLEMKIKKIKRMGRSAASEFGSTKKAMSRTPSISIDN</sequence>
<dbReference type="AlphaFoldDB" id="A0AAU9ISP9"/>
<name>A0AAU9ISP9_9CILI</name>
<organism evidence="3 4">
    <name type="scientific">Blepharisma stoltei</name>
    <dbReference type="NCBI Taxonomy" id="1481888"/>
    <lineage>
        <taxon>Eukaryota</taxon>
        <taxon>Sar</taxon>
        <taxon>Alveolata</taxon>
        <taxon>Ciliophora</taxon>
        <taxon>Postciliodesmatophora</taxon>
        <taxon>Heterotrichea</taxon>
        <taxon>Heterotrichida</taxon>
        <taxon>Blepharismidae</taxon>
        <taxon>Blepharisma</taxon>
    </lineage>
</organism>